<dbReference type="KEGG" id="scor:J3U87_08105"/>
<dbReference type="PANTHER" id="PTHR34404:SF2">
    <property type="entry name" value="CONSERVED SERINE RICH PROTEIN"/>
    <property type="match status" value="1"/>
</dbReference>
<dbReference type="Pfam" id="PF09723">
    <property type="entry name" value="Zn_ribbon_8"/>
    <property type="match status" value="1"/>
</dbReference>
<evidence type="ECO:0000313" key="3">
    <source>
        <dbReference type="EMBL" id="QTD52422.1"/>
    </source>
</evidence>
<dbReference type="RefSeq" id="WP_237382530.1">
    <property type="nucleotide sequence ID" value="NZ_CP071793.1"/>
</dbReference>
<accession>A0A8A4TTR1</accession>
<dbReference type="InterPro" id="IPR013429">
    <property type="entry name" value="Regulatory_FmdB_Zinc_ribbon"/>
</dbReference>
<evidence type="ECO:0000313" key="4">
    <source>
        <dbReference type="Proteomes" id="UP000663929"/>
    </source>
</evidence>
<dbReference type="PANTHER" id="PTHR34404">
    <property type="entry name" value="REGULATORY PROTEIN, FMDB FAMILY"/>
    <property type="match status" value="1"/>
</dbReference>
<dbReference type="NCBIfam" id="TIGR02605">
    <property type="entry name" value="CxxC_CxxC_SSSS"/>
    <property type="match status" value="1"/>
</dbReference>
<reference evidence="3" key="1">
    <citation type="submission" date="2021-03" db="EMBL/GenBank/DDBJ databases">
        <title>Acanthopleuribacteraceae sp. M133.</title>
        <authorList>
            <person name="Wang G."/>
        </authorList>
    </citation>
    <scope>NUCLEOTIDE SEQUENCE</scope>
    <source>
        <strain evidence="3">M133</strain>
    </source>
</reference>
<name>A0A8A4TTR1_SULCO</name>
<dbReference type="SMART" id="SM00834">
    <property type="entry name" value="CxxC_CXXC_SSSS"/>
    <property type="match status" value="1"/>
</dbReference>
<sequence>MPLYDYQCKSCSHEFEALQAMNEAPLEECPECDEPELQKKVAAPAFTFKGGGWYKDLYSSSGSSDNKSGDTKSDSGAAKPAAKESSSKTTAAAS</sequence>
<dbReference type="Proteomes" id="UP000663929">
    <property type="component" value="Chromosome"/>
</dbReference>
<dbReference type="AlphaFoldDB" id="A0A8A4TTR1"/>
<feature type="domain" description="Putative regulatory protein FmdB zinc ribbon" evidence="2">
    <location>
        <begin position="1"/>
        <end position="42"/>
    </location>
</feature>
<organism evidence="3 4">
    <name type="scientific">Sulfidibacter corallicola</name>
    <dbReference type="NCBI Taxonomy" id="2818388"/>
    <lineage>
        <taxon>Bacteria</taxon>
        <taxon>Pseudomonadati</taxon>
        <taxon>Acidobacteriota</taxon>
        <taxon>Holophagae</taxon>
        <taxon>Acanthopleuribacterales</taxon>
        <taxon>Acanthopleuribacteraceae</taxon>
        <taxon>Sulfidibacter</taxon>
    </lineage>
</organism>
<gene>
    <name evidence="3" type="ORF">J3U87_08105</name>
</gene>
<protein>
    <submittedName>
        <fullName evidence="3">Zinc ribbon domain-containing protein</fullName>
    </submittedName>
</protein>
<feature type="region of interest" description="Disordered" evidence="1">
    <location>
        <begin position="60"/>
        <end position="94"/>
    </location>
</feature>
<evidence type="ECO:0000256" key="1">
    <source>
        <dbReference type="SAM" id="MobiDB-lite"/>
    </source>
</evidence>
<keyword evidence="4" id="KW-1185">Reference proteome</keyword>
<dbReference type="EMBL" id="CP071793">
    <property type="protein sequence ID" value="QTD52422.1"/>
    <property type="molecule type" value="Genomic_DNA"/>
</dbReference>
<evidence type="ECO:0000259" key="2">
    <source>
        <dbReference type="SMART" id="SM00834"/>
    </source>
</evidence>
<proteinExistence type="predicted"/>